<evidence type="ECO:0000313" key="8">
    <source>
        <dbReference type="Proteomes" id="UP000322976"/>
    </source>
</evidence>
<dbReference type="PANTHER" id="PTHR10458">
    <property type="entry name" value="PEPTIDE DEFORMYLASE"/>
    <property type="match status" value="1"/>
</dbReference>
<keyword evidence="3 6" id="KW-0378">Hydrolase</keyword>
<dbReference type="Proteomes" id="UP000322976">
    <property type="component" value="Unassembled WGS sequence"/>
</dbReference>
<evidence type="ECO:0000256" key="1">
    <source>
        <dbReference type="ARBA" id="ARBA00010759"/>
    </source>
</evidence>
<comment type="similarity">
    <text evidence="1 6">Belongs to the polypeptide deformylase family.</text>
</comment>
<dbReference type="RefSeq" id="WP_149544033.1">
    <property type="nucleotide sequence ID" value="NZ_VTPS01000001.1"/>
</dbReference>
<organism evidence="7 8">
    <name type="scientific">Calorimonas adulescens</name>
    <dbReference type="NCBI Taxonomy" id="2606906"/>
    <lineage>
        <taxon>Bacteria</taxon>
        <taxon>Bacillati</taxon>
        <taxon>Bacillota</taxon>
        <taxon>Clostridia</taxon>
        <taxon>Thermoanaerobacterales</taxon>
        <taxon>Thermoanaerobacteraceae</taxon>
        <taxon>Calorimonas</taxon>
    </lineage>
</organism>
<dbReference type="EMBL" id="VTPS01000001">
    <property type="protein sequence ID" value="TZE83415.1"/>
    <property type="molecule type" value="Genomic_DNA"/>
</dbReference>
<comment type="function">
    <text evidence="6">Removes the formyl group from the N-terminal Met of newly synthesized proteins. Requires at least a dipeptide for an efficient rate of reaction. N-terminal L-methionine is a prerequisite for activity but the enzyme has broad specificity at other positions.</text>
</comment>
<dbReference type="EC" id="3.5.1.88" evidence="6"/>
<dbReference type="CDD" id="cd00487">
    <property type="entry name" value="Pep_deformylase"/>
    <property type="match status" value="1"/>
</dbReference>
<evidence type="ECO:0000256" key="6">
    <source>
        <dbReference type="HAMAP-Rule" id="MF_00163"/>
    </source>
</evidence>
<comment type="catalytic activity">
    <reaction evidence="6">
        <text>N-terminal N-formyl-L-methionyl-[peptide] + H2O = N-terminal L-methionyl-[peptide] + formate</text>
        <dbReference type="Rhea" id="RHEA:24420"/>
        <dbReference type="Rhea" id="RHEA-COMP:10639"/>
        <dbReference type="Rhea" id="RHEA-COMP:10640"/>
        <dbReference type="ChEBI" id="CHEBI:15377"/>
        <dbReference type="ChEBI" id="CHEBI:15740"/>
        <dbReference type="ChEBI" id="CHEBI:49298"/>
        <dbReference type="ChEBI" id="CHEBI:64731"/>
        <dbReference type="EC" id="3.5.1.88"/>
    </reaction>
</comment>
<dbReference type="GO" id="GO:0006412">
    <property type="term" value="P:translation"/>
    <property type="evidence" value="ECO:0007669"/>
    <property type="project" value="UniProtKB-UniRule"/>
</dbReference>
<dbReference type="NCBIfam" id="TIGR00079">
    <property type="entry name" value="pept_deformyl"/>
    <property type="match status" value="1"/>
</dbReference>
<accession>A0A5D8QFU2</accession>
<dbReference type="AlphaFoldDB" id="A0A5D8QFU2"/>
<evidence type="ECO:0000256" key="3">
    <source>
        <dbReference type="ARBA" id="ARBA00022801"/>
    </source>
</evidence>
<dbReference type="PANTHER" id="PTHR10458:SF22">
    <property type="entry name" value="PEPTIDE DEFORMYLASE"/>
    <property type="match status" value="1"/>
</dbReference>
<comment type="cofactor">
    <cofactor evidence="6">
        <name>Fe(2+)</name>
        <dbReference type="ChEBI" id="CHEBI:29033"/>
    </cofactor>
    <text evidence="6">Binds 1 Fe(2+) ion.</text>
</comment>
<dbReference type="NCBIfam" id="NF001159">
    <property type="entry name" value="PRK00150.1-3"/>
    <property type="match status" value="1"/>
</dbReference>
<evidence type="ECO:0000256" key="5">
    <source>
        <dbReference type="ARBA" id="ARBA00023004"/>
    </source>
</evidence>
<feature type="binding site" evidence="6">
    <location>
        <position position="134"/>
    </location>
    <ligand>
        <name>Fe cation</name>
        <dbReference type="ChEBI" id="CHEBI:24875"/>
    </ligand>
</feature>
<keyword evidence="8" id="KW-1185">Reference proteome</keyword>
<name>A0A5D8QFU2_9THEO</name>
<keyword evidence="2 6" id="KW-0479">Metal-binding</keyword>
<reference evidence="7 8" key="1">
    <citation type="submission" date="2019-08" db="EMBL/GenBank/DDBJ databases">
        <title>Calorimonas adulescens gen. nov., sp. nov., an anaerobic thermophilic bacterium from Sakhalin hot spring.</title>
        <authorList>
            <person name="Khomyakova M.A."/>
            <person name="Merkel A.Y."/>
            <person name="Novikov A."/>
            <person name="Bonch-Osmolovskaya E.A."/>
            <person name="Slobodkin A.I."/>
        </authorList>
    </citation>
    <scope>NUCLEOTIDE SEQUENCE [LARGE SCALE GENOMIC DNA]</scope>
    <source>
        <strain evidence="7 8">A05MB</strain>
    </source>
</reference>
<feature type="active site" evidence="6">
    <location>
        <position position="131"/>
    </location>
</feature>
<dbReference type="Gene3D" id="3.90.45.10">
    <property type="entry name" value="Peptide deformylase"/>
    <property type="match status" value="1"/>
</dbReference>
<dbReference type="PIRSF" id="PIRSF004749">
    <property type="entry name" value="Pep_def"/>
    <property type="match status" value="1"/>
</dbReference>
<evidence type="ECO:0000256" key="2">
    <source>
        <dbReference type="ARBA" id="ARBA00022723"/>
    </source>
</evidence>
<keyword evidence="4 6" id="KW-0648">Protein biosynthesis</keyword>
<feature type="binding site" evidence="6">
    <location>
        <position position="130"/>
    </location>
    <ligand>
        <name>Fe cation</name>
        <dbReference type="ChEBI" id="CHEBI:24875"/>
    </ligand>
</feature>
<comment type="caution">
    <text evidence="7">The sequence shown here is derived from an EMBL/GenBank/DDBJ whole genome shotgun (WGS) entry which is preliminary data.</text>
</comment>
<dbReference type="GO" id="GO:0046872">
    <property type="term" value="F:metal ion binding"/>
    <property type="evidence" value="ECO:0007669"/>
    <property type="project" value="UniProtKB-KW"/>
</dbReference>
<proteinExistence type="inferred from homology"/>
<dbReference type="HAMAP" id="MF_00163">
    <property type="entry name" value="Pep_deformylase"/>
    <property type="match status" value="1"/>
</dbReference>
<dbReference type="InterPro" id="IPR036821">
    <property type="entry name" value="Peptide_deformylase_sf"/>
</dbReference>
<dbReference type="PRINTS" id="PR01576">
    <property type="entry name" value="PDEFORMYLASE"/>
</dbReference>
<protein>
    <recommendedName>
        <fullName evidence="6">Peptide deformylase</fullName>
        <shortName evidence="6">PDF</shortName>
        <ecNumber evidence="6">3.5.1.88</ecNumber>
    </recommendedName>
    <alternativeName>
        <fullName evidence="6">Polypeptide deformylase</fullName>
    </alternativeName>
</protein>
<feature type="binding site" evidence="6">
    <location>
        <position position="88"/>
    </location>
    <ligand>
        <name>Fe cation</name>
        <dbReference type="ChEBI" id="CHEBI:24875"/>
    </ligand>
</feature>
<sequence length="158" mass="17358">MALREIRKYEDELLRKKSRTVEEVDDRIRLLIDDMAETMYKADGVGLAAPQVGVLRRVIVVDAGSGLIALVNPEIVASEGEQIGVEGCLSIPDVAGEVARPKILTVRGLNRDGELIEITGEDLLARALSHEIDHLDGVLFIDRVIRYVDAEEEGGIKE</sequence>
<dbReference type="FunFam" id="3.90.45.10:FF:000005">
    <property type="entry name" value="Peptide deformylase"/>
    <property type="match status" value="1"/>
</dbReference>
<dbReference type="Pfam" id="PF01327">
    <property type="entry name" value="Pep_deformylase"/>
    <property type="match status" value="1"/>
</dbReference>
<dbReference type="SUPFAM" id="SSF56420">
    <property type="entry name" value="Peptide deformylase"/>
    <property type="match status" value="1"/>
</dbReference>
<dbReference type="GO" id="GO:0042586">
    <property type="term" value="F:peptide deformylase activity"/>
    <property type="evidence" value="ECO:0007669"/>
    <property type="project" value="UniProtKB-UniRule"/>
</dbReference>
<evidence type="ECO:0000313" key="7">
    <source>
        <dbReference type="EMBL" id="TZE83415.1"/>
    </source>
</evidence>
<gene>
    <name evidence="6 7" type="primary">def</name>
    <name evidence="7" type="ORF">FWJ32_00575</name>
</gene>
<keyword evidence="5 6" id="KW-0408">Iron</keyword>
<evidence type="ECO:0000256" key="4">
    <source>
        <dbReference type="ARBA" id="ARBA00022917"/>
    </source>
</evidence>
<dbReference type="InterPro" id="IPR023635">
    <property type="entry name" value="Peptide_deformylase"/>
</dbReference>